<proteinExistence type="predicted"/>
<organism evidence="1 2">
    <name type="scientific">Vibrio cholerae</name>
    <dbReference type="NCBI Taxonomy" id="666"/>
    <lineage>
        <taxon>Bacteria</taxon>
        <taxon>Pseudomonadati</taxon>
        <taxon>Pseudomonadota</taxon>
        <taxon>Gammaproteobacteria</taxon>
        <taxon>Vibrionales</taxon>
        <taxon>Vibrionaceae</taxon>
        <taxon>Vibrio</taxon>
    </lineage>
</organism>
<reference evidence="1 2" key="1">
    <citation type="submission" date="2018-09" db="EMBL/GenBank/DDBJ databases">
        <title>Genomic epidemiology reveals two lineages of Vibrio cholerae that can cause global cholera epidemics despite absence of cholera toxin gene.</title>
        <authorList>
            <person name="Wang H."/>
            <person name="Zen W."/>
            <person name="Yu H."/>
            <person name="Zhang W."/>
            <person name="Pan J."/>
            <person name="Yang C."/>
            <person name="Cui Y."/>
        </authorList>
    </citation>
    <scope>NUCLEOTIDE SEQUENCE [LARGE SCALE GENOMIC DNA]</scope>
    <source>
        <strain evidence="1 2">00-1_S85</strain>
    </source>
</reference>
<name>A0A2V4NEP9_VIBCL</name>
<protein>
    <submittedName>
        <fullName evidence="1">Uncharacterized protein</fullName>
    </submittedName>
</protein>
<sequence>MRYFAKILTFGGLFEWDVYHFSLFPLIFDYL</sequence>
<dbReference type="AlphaFoldDB" id="A0A2V4NEP9"/>
<accession>A0A2V4NEP9</accession>
<dbReference type="Proteomes" id="UP000471242">
    <property type="component" value="Unassembled WGS sequence"/>
</dbReference>
<evidence type="ECO:0000313" key="2">
    <source>
        <dbReference type="Proteomes" id="UP000471242"/>
    </source>
</evidence>
<comment type="caution">
    <text evidence="1">The sequence shown here is derived from an EMBL/GenBank/DDBJ whole genome shotgun (WGS) entry which is preliminary data.</text>
</comment>
<dbReference type="EMBL" id="QZRB01000017">
    <property type="protein sequence ID" value="MVD24183.1"/>
    <property type="molecule type" value="Genomic_DNA"/>
</dbReference>
<evidence type="ECO:0000313" key="1">
    <source>
        <dbReference type="EMBL" id="MVD24183.1"/>
    </source>
</evidence>
<gene>
    <name evidence="1" type="ORF">D6U24_12545</name>
</gene>